<evidence type="ECO:0000256" key="2">
    <source>
        <dbReference type="SAM" id="Phobius"/>
    </source>
</evidence>
<evidence type="ECO:0000313" key="3">
    <source>
        <dbReference type="EMBL" id="KAG0018217.1"/>
    </source>
</evidence>
<feature type="transmembrane region" description="Helical" evidence="2">
    <location>
        <begin position="116"/>
        <end position="142"/>
    </location>
</feature>
<evidence type="ECO:0000313" key="4">
    <source>
        <dbReference type="Proteomes" id="UP000703661"/>
    </source>
</evidence>
<dbReference type="EMBL" id="JAAAID010000381">
    <property type="protein sequence ID" value="KAG0018217.1"/>
    <property type="molecule type" value="Genomic_DNA"/>
</dbReference>
<accession>A0A9P6T1Q3</accession>
<keyword evidence="2" id="KW-1133">Transmembrane helix</keyword>
<organism evidence="3 4">
    <name type="scientific">Entomortierella chlamydospora</name>
    <dbReference type="NCBI Taxonomy" id="101097"/>
    <lineage>
        <taxon>Eukaryota</taxon>
        <taxon>Fungi</taxon>
        <taxon>Fungi incertae sedis</taxon>
        <taxon>Mucoromycota</taxon>
        <taxon>Mortierellomycotina</taxon>
        <taxon>Mortierellomycetes</taxon>
        <taxon>Mortierellales</taxon>
        <taxon>Mortierellaceae</taxon>
        <taxon>Entomortierella</taxon>
    </lineage>
</organism>
<sequence length="145" mass="15360">MAGADDRQIKLETIATDVKGGVVNSVNYKVPYVSSSGQIYFLMFQAREELNEHGKHPKHASEESSPGNPGPPSSPGSSLNIPRLDLTPKVPISSGGNRDPSLVDVGMRMNKDKHGVAHNASSTVIVSASSTAMVALIGFVLLMDF</sequence>
<dbReference type="Proteomes" id="UP000703661">
    <property type="component" value="Unassembled WGS sequence"/>
</dbReference>
<name>A0A9P6T1Q3_9FUNG</name>
<keyword evidence="2" id="KW-0472">Membrane</keyword>
<keyword evidence="2" id="KW-0812">Transmembrane</keyword>
<reference evidence="3" key="1">
    <citation type="journal article" date="2020" name="Fungal Divers.">
        <title>Resolving the Mortierellaceae phylogeny through synthesis of multi-gene phylogenetics and phylogenomics.</title>
        <authorList>
            <person name="Vandepol N."/>
            <person name="Liber J."/>
            <person name="Desiro A."/>
            <person name="Na H."/>
            <person name="Kennedy M."/>
            <person name="Barry K."/>
            <person name="Grigoriev I.V."/>
            <person name="Miller A.N."/>
            <person name="O'Donnell K."/>
            <person name="Stajich J.E."/>
            <person name="Bonito G."/>
        </authorList>
    </citation>
    <scope>NUCLEOTIDE SEQUENCE</scope>
    <source>
        <strain evidence="3">NRRL 2769</strain>
    </source>
</reference>
<feature type="region of interest" description="Disordered" evidence="1">
    <location>
        <begin position="51"/>
        <end position="102"/>
    </location>
</feature>
<gene>
    <name evidence="3" type="ORF">BGZ80_007447</name>
</gene>
<keyword evidence="4" id="KW-1185">Reference proteome</keyword>
<protein>
    <submittedName>
        <fullName evidence="3">Uncharacterized protein</fullName>
    </submittedName>
</protein>
<dbReference type="AlphaFoldDB" id="A0A9P6T1Q3"/>
<comment type="caution">
    <text evidence="3">The sequence shown here is derived from an EMBL/GenBank/DDBJ whole genome shotgun (WGS) entry which is preliminary data.</text>
</comment>
<evidence type="ECO:0000256" key="1">
    <source>
        <dbReference type="SAM" id="MobiDB-lite"/>
    </source>
</evidence>
<proteinExistence type="predicted"/>
<feature type="compositionally biased region" description="Basic and acidic residues" evidence="1">
    <location>
        <begin position="51"/>
        <end position="62"/>
    </location>
</feature>